<organism evidence="1 2">
    <name type="scientific">Flavobacterium procerum</name>
    <dbReference type="NCBI Taxonomy" id="1455569"/>
    <lineage>
        <taxon>Bacteria</taxon>
        <taxon>Pseudomonadati</taxon>
        <taxon>Bacteroidota</taxon>
        <taxon>Flavobacteriia</taxon>
        <taxon>Flavobacteriales</taxon>
        <taxon>Flavobacteriaceae</taxon>
        <taxon>Flavobacterium</taxon>
    </lineage>
</organism>
<comment type="caution">
    <text evidence="1">The sequence shown here is derived from an EMBL/GenBank/DDBJ whole genome shotgun (WGS) entry which is preliminary data.</text>
</comment>
<accession>A0ABV6BUN0</accession>
<reference evidence="1 2" key="1">
    <citation type="submission" date="2024-09" db="EMBL/GenBank/DDBJ databases">
        <authorList>
            <person name="Sun Q."/>
            <person name="Mori K."/>
        </authorList>
    </citation>
    <scope>NUCLEOTIDE SEQUENCE [LARGE SCALE GENOMIC DNA]</scope>
    <source>
        <strain evidence="1 2">CGMCC 1.12926</strain>
    </source>
</reference>
<evidence type="ECO:0000313" key="2">
    <source>
        <dbReference type="Proteomes" id="UP001589734"/>
    </source>
</evidence>
<keyword evidence="2" id="KW-1185">Reference proteome</keyword>
<dbReference type="PROSITE" id="PS51257">
    <property type="entry name" value="PROKAR_LIPOPROTEIN"/>
    <property type="match status" value="1"/>
</dbReference>
<sequence>MNKLFFTFFISFAIVSCGQNIEDAKLANEYVKELEERDLKELKAQLKNDITFLNKLVEATSFEFQLTSHFSSGQKIVAKKSVPEFKINYNVPEITERFNTYCKQVSFEQNFRENYSEGKLIRGKNPFSFSSNLDLSEKDSIFEQLKSNIEYKEEKVFFNGNAIGLNQIGLKKIDSISTNITLEIPLAFDKFSIEKNHSAKKEYKGFIVKRDTINENIVELKIPTELYKNIIGYQAFNKKGVRMNVSAFSSNSLLEINQTIKDNLNSLKNIFQKIVNENNEDKAKSYLKGITQSMFDAKNEMLEFDNFVIELGENKKRQKELGTRGIYDEILEKGKKVLWVQNESAIVEFPDDVLSIEIYVKSNSIKLERKQIVLSEKDKFYDNTNPNIVFSTFERGKGFKYGISDKNGNKIIEAIYDDEIRQTGNEYFSIKEKLHWLDVANKKMVGLPAFKSYKSTIKPGYDIFDKTIGNEDVEGVVKNGTEIILPFEYFRITKYKNFIVADKGYDKKVDFFDVNFKEIQKKEIHKFHKVDDFIAADVIFPLLFVAENADGKKALVDSNLKYLTPFKYDYIRPFFSRSDYYTVSVKSSKGYGYLYTLIDQKGNEIAPPIFDEFNLYDGKVTFDINKKTQTMDFSQFLKTYGK</sequence>
<name>A0ABV6BUN0_9FLAO</name>
<dbReference type="Proteomes" id="UP001589734">
    <property type="component" value="Unassembled WGS sequence"/>
</dbReference>
<proteinExistence type="predicted"/>
<dbReference type="RefSeq" id="WP_379684335.1">
    <property type="nucleotide sequence ID" value="NZ_JBHLYW010000010.1"/>
</dbReference>
<gene>
    <name evidence="1" type="ORF">ACFFLS_16915</name>
</gene>
<dbReference type="Pfam" id="PF14903">
    <property type="entry name" value="WG_beta_rep"/>
    <property type="match status" value="3"/>
</dbReference>
<dbReference type="InterPro" id="IPR032774">
    <property type="entry name" value="WG_beta_rep"/>
</dbReference>
<dbReference type="EMBL" id="JBHLYW010000010">
    <property type="protein sequence ID" value="MFC0078733.1"/>
    <property type="molecule type" value="Genomic_DNA"/>
</dbReference>
<evidence type="ECO:0000313" key="1">
    <source>
        <dbReference type="EMBL" id="MFC0078733.1"/>
    </source>
</evidence>
<protein>
    <submittedName>
        <fullName evidence="1">WG repeat-containing protein</fullName>
    </submittedName>
</protein>